<dbReference type="RefSeq" id="WP_066791459.1">
    <property type="nucleotide sequence ID" value="NZ_CP014806.1"/>
</dbReference>
<evidence type="ECO:0000313" key="2">
    <source>
        <dbReference type="Proteomes" id="UP000076021"/>
    </source>
</evidence>
<dbReference type="STRING" id="241244.ATY39_16035"/>
<reference evidence="1 2" key="1">
    <citation type="journal article" date="2016" name="Genome Announc.">
        <title>Whole-Genome Sequence of Rummeliibacillus stabekisii Strain PP9 Isolated from Antarctic Soil.</title>
        <authorList>
            <person name="da Mota F.F."/>
            <person name="Vollu R.E."/>
            <person name="Jurelevicius D."/>
            <person name="Seldin L."/>
        </authorList>
    </citation>
    <scope>NUCLEOTIDE SEQUENCE [LARGE SCALE GENOMIC DNA]</scope>
    <source>
        <strain evidence="1 2">PP9</strain>
    </source>
</reference>
<dbReference type="Proteomes" id="UP000076021">
    <property type="component" value="Chromosome"/>
</dbReference>
<reference evidence="2" key="2">
    <citation type="submission" date="2016-03" db="EMBL/GenBank/DDBJ databases">
        <authorList>
            <person name="Ploux O."/>
        </authorList>
    </citation>
    <scope>NUCLEOTIDE SEQUENCE [LARGE SCALE GENOMIC DNA]</scope>
    <source>
        <strain evidence="2">PP9</strain>
    </source>
</reference>
<accession>A0A143HGA8</accession>
<dbReference type="OrthoDB" id="4986073at2"/>
<sequence>MPIKIAVICSSAFRERLESIAQEVSNIQLEFYIYQAPNETPNLMKQVKPCDALLLSGTLPYLYAKPLLHDWPIPWTYLKQDEAAISTSLLSVLSNYRVPISEISIDVMNAKDVRHVLNDIHYSGEPPFIQEIELESSFEQIKEAHQQLWHKGKAKFIITSIHQIYDDLVSAGIPAIRMQDPNSTIIQHLKQTKSLSKMLKSESAKAVVGIMAFKEQEKENQLLLQQITSTIHATYQKIDDYHFEVFTTYGHLYNALQYSLLEQALHSSSTTAKLTFGYGTSIREAKQNARQALQFAEHNTILIMNEEKELIQYPHPEMIKLSLKTKDPYVLQMAKETKLSPQNISKIMAFSTSRKSLQFTAQDLTDYLQVTRRTTERILKKLVDHGYAVVVGEEMLYQQGRPRAVYELNFSTYS</sequence>
<dbReference type="EMBL" id="CP014806">
    <property type="protein sequence ID" value="AMX00754.1"/>
    <property type="molecule type" value="Genomic_DNA"/>
</dbReference>
<evidence type="ECO:0000313" key="1">
    <source>
        <dbReference type="EMBL" id="AMX00754.1"/>
    </source>
</evidence>
<dbReference type="KEGG" id="rst:ATY39_16035"/>
<protein>
    <recommendedName>
        <fullName evidence="3">Helix-turn-helix type 11 domain-containing protein</fullName>
    </recommendedName>
</protein>
<proteinExistence type="predicted"/>
<name>A0A143HGA8_9BACL</name>
<organism evidence="1 2">
    <name type="scientific">Rummeliibacillus stabekisii</name>
    <dbReference type="NCBI Taxonomy" id="241244"/>
    <lineage>
        <taxon>Bacteria</taxon>
        <taxon>Bacillati</taxon>
        <taxon>Bacillota</taxon>
        <taxon>Bacilli</taxon>
        <taxon>Bacillales</taxon>
        <taxon>Caryophanaceae</taxon>
        <taxon>Rummeliibacillus</taxon>
    </lineage>
</organism>
<gene>
    <name evidence="1" type="ORF">ATY39_16035</name>
</gene>
<evidence type="ECO:0008006" key="3">
    <source>
        <dbReference type="Google" id="ProtNLM"/>
    </source>
</evidence>
<keyword evidence="2" id="KW-1185">Reference proteome</keyword>
<dbReference type="AlphaFoldDB" id="A0A143HGA8"/>